<dbReference type="RefSeq" id="WP_270948735.1">
    <property type="nucleotide sequence ID" value="NZ_JAQGLA010000013.1"/>
</dbReference>
<dbReference type="InterPro" id="IPR011053">
    <property type="entry name" value="Single_hybrid_motif"/>
</dbReference>
<name>A0ABT4UWR5_9PSEU</name>
<organism evidence="3 4">
    <name type="scientific">Saccharopolyspora oryzae</name>
    <dbReference type="NCBI Taxonomy" id="2997343"/>
    <lineage>
        <taxon>Bacteria</taxon>
        <taxon>Bacillati</taxon>
        <taxon>Actinomycetota</taxon>
        <taxon>Actinomycetes</taxon>
        <taxon>Pseudonocardiales</taxon>
        <taxon>Pseudonocardiaceae</taxon>
        <taxon>Saccharopolyspora</taxon>
    </lineage>
</organism>
<evidence type="ECO:0000256" key="1">
    <source>
        <dbReference type="ARBA" id="ARBA00022823"/>
    </source>
</evidence>
<evidence type="ECO:0000313" key="4">
    <source>
        <dbReference type="Proteomes" id="UP001210380"/>
    </source>
</evidence>
<dbReference type="PROSITE" id="PS50968">
    <property type="entry name" value="BIOTINYL_LIPOYL"/>
    <property type="match status" value="1"/>
</dbReference>
<dbReference type="Gene3D" id="2.40.50.100">
    <property type="match status" value="1"/>
</dbReference>
<evidence type="ECO:0000313" key="3">
    <source>
        <dbReference type="EMBL" id="MDA3626153.1"/>
    </source>
</evidence>
<protein>
    <submittedName>
        <fullName evidence="3">Biotin attachment protein</fullName>
    </submittedName>
</protein>
<feature type="domain" description="Lipoyl-binding" evidence="2">
    <location>
        <begin position="1"/>
        <end position="77"/>
    </location>
</feature>
<dbReference type="Pfam" id="PF00364">
    <property type="entry name" value="Biotin_lipoyl"/>
    <property type="match status" value="1"/>
</dbReference>
<keyword evidence="1" id="KW-0450">Lipoyl</keyword>
<accession>A0ABT4UWR5</accession>
<dbReference type="Proteomes" id="UP001210380">
    <property type="component" value="Unassembled WGS sequence"/>
</dbReference>
<reference evidence="3 4" key="1">
    <citation type="submission" date="2022-11" db="EMBL/GenBank/DDBJ databases">
        <title>Draft genome sequence of Saccharopolyspora sp. WRP15-2 isolated from rhizosphere soils of wild rice in Thailand.</title>
        <authorList>
            <person name="Duangmal K."/>
            <person name="Kammanee S."/>
            <person name="Muangham S."/>
        </authorList>
    </citation>
    <scope>NUCLEOTIDE SEQUENCE [LARGE SCALE GENOMIC DNA]</scope>
    <source>
        <strain evidence="3 4">WRP15-2</strain>
    </source>
</reference>
<dbReference type="InterPro" id="IPR000089">
    <property type="entry name" value="Biotin_lipoyl"/>
</dbReference>
<dbReference type="EMBL" id="JAQGLA010000013">
    <property type="protein sequence ID" value="MDA3626153.1"/>
    <property type="molecule type" value="Genomic_DNA"/>
</dbReference>
<evidence type="ECO:0000259" key="2">
    <source>
        <dbReference type="PROSITE" id="PS50968"/>
    </source>
</evidence>
<dbReference type="SUPFAM" id="SSF51230">
    <property type="entry name" value="Single hybrid motif"/>
    <property type="match status" value="1"/>
</dbReference>
<dbReference type="InterPro" id="IPR003016">
    <property type="entry name" value="2-oxoA_DH_lipoyl-BS"/>
</dbReference>
<proteinExistence type="predicted"/>
<gene>
    <name evidence="3" type="ORF">OU415_11960</name>
</gene>
<sequence>MTDIAFPQLSDAVPDAEGVVATWFAADGDTVGEGDLIAEVAVDKVDVEVPSPTTGVLKLLVAEGAVVKQGALIARIE</sequence>
<dbReference type="PROSITE" id="PS00189">
    <property type="entry name" value="LIPOYL"/>
    <property type="match status" value="1"/>
</dbReference>
<keyword evidence="4" id="KW-1185">Reference proteome</keyword>
<comment type="caution">
    <text evidence="3">The sequence shown here is derived from an EMBL/GenBank/DDBJ whole genome shotgun (WGS) entry which is preliminary data.</text>
</comment>
<dbReference type="CDD" id="cd06849">
    <property type="entry name" value="lipoyl_domain"/>
    <property type="match status" value="1"/>
</dbReference>